<feature type="compositionally biased region" description="Polar residues" evidence="1">
    <location>
        <begin position="327"/>
        <end position="336"/>
    </location>
</feature>
<feature type="region of interest" description="Disordered" evidence="1">
    <location>
        <begin position="245"/>
        <end position="360"/>
    </location>
</feature>
<feature type="region of interest" description="Disordered" evidence="1">
    <location>
        <begin position="554"/>
        <end position="628"/>
    </location>
</feature>
<evidence type="ECO:0000256" key="1">
    <source>
        <dbReference type="SAM" id="MobiDB-lite"/>
    </source>
</evidence>
<feature type="compositionally biased region" description="Basic and acidic residues" evidence="1">
    <location>
        <begin position="570"/>
        <end position="579"/>
    </location>
</feature>
<protein>
    <submittedName>
        <fullName evidence="2">Uncharacterized protein</fullName>
    </submittedName>
</protein>
<gene>
    <name evidence="2" type="ORF">CALCODRAFT_505571</name>
</gene>
<feature type="compositionally biased region" description="Polar residues" evidence="1">
    <location>
        <begin position="580"/>
        <end position="591"/>
    </location>
</feature>
<accession>A0A165K1L5</accession>
<organism evidence="2 3">
    <name type="scientific">Calocera cornea HHB12733</name>
    <dbReference type="NCBI Taxonomy" id="1353952"/>
    <lineage>
        <taxon>Eukaryota</taxon>
        <taxon>Fungi</taxon>
        <taxon>Dikarya</taxon>
        <taxon>Basidiomycota</taxon>
        <taxon>Agaricomycotina</taxon>
        <taxon>Dacrymycetes</taxon>
        <taxon>Dacrymycetales</taxon>
        <taxon>Dacrymycetaceae</taxon>
        <taxon>Calocera</taxon>
    </lineage>
</organism>
<dbReference type="AlphaFoldDB" id="A0A165K1L5"/>
<reference evidence="2 3" key="1">
    <citation type="journal article" date="2016" name="Mol. Biol. Evol.">
        <title>Comparative Genomics of Early-Diverging Mushroom-Forming Fungi Provides Insights into the Origins of Lignocellulose Decay Capabilities.</title>
        <authorList>
            <person name="Nagy L.G."/>
            <person name="Riley R."/>
            <person name="Tritt A."/>
            <person name="Adam C."/>
            <person name="Daum C."/>
            <person name="Floudas D."/>
            <person name="Sun H."/>
            <person name="Yadav J.S."/>
            <person name="Pangilinan J."/>
            <person name="Larsson K.H."/>
            <person name="Matsuura K."/>
            <person name="Barry K."/>
            <person name="Labutti K."/>
            <person name="Kuo R."/>
            <person name="Ohm R.A."/>
            <person name="Bhattacharya S.S."/>
            <person name="Shirouzu T."/>
            <person name="Yoshinaga Y."/>
            <person name="Martin F.M."/>
            <person name="Grigoriev I.V."/>
            <person name="Hibbett D.S."/>
        </authorList>
    </citation>
    <scope>NUCLEOTIDE SEQUENCE [LARGE SCALE GENOMIC DNA]</scope>
    <source>
        <strain evidence="2 3">HHB12733</strain>
    </source>
</reference>
<feature type="region of interest" description="Disordered" evidence="1">
    <location>
        <begin position="463"/>
        <end position="522"/>
    </location>
</feature>
<feature type="region of interest" description="Disordered" evidence="1">
    <location>
        <begin position="58"/>
        <end position="85"/>
    </location>
</feature>
<name>A0A165K1L5_9BASI</name>
<feature type="compositionally biased region" description="Low complexity" evidence="1">
    <location>
        <begin position="256"/>
        <end position="267"/>
    </location>
</feature>
<dbReference type="Proteomes" id="UP000076842">
    <property type="component" value="Unassembled WGS sequence"/>
</dbReference>
<dbReference type="EMBL" id="KV423916">
    <property type="protein sequence ID" value="KZT62548.1"/>
    <property type="molecule type" value="Genomic_DNA"/>
</dbReference>
<keyword evidence="3" id="KW-1185">Reference proteome</keyword>
<evidence type="ECO:0000313" key="2">
    <source>
        <dbReference type="EMBL" id="KZT62548.1"/>
    </source>
</evidence>
<feature type="compositionally biased region" description="Low complexity" evidence="1">
    <location>
        <begin position="594"/>
        <end position="608"/>
    </location>
</feature>
<proteinExistence type="predicted"/>
<dbReference type="InParanoid" id="A0A165K1L5"/>
<sequence length="628" mass="69284">MSPGALEAYEAYLANLDNDVELPPDLLQPTEPSEDEFALMYAQEELDAEMLAALDAVEAESLQPADRPTRRPTIRPRPPPPVFAESDMLLDEGDLPPSRGPVDPTDTTRWRRRYHWKGEVIWEKQPRCCHGRLAVSWFGRRDGTRIKFFKCPWYHTKDECTYWEWADKMQMRLAQAVGIPLETVTFPSGARPELRPPEQGIAAPPEMIDPVLRRRAIDRGVHDPDSAAAVPLRERSDLLPASVHFPATHHPSVLPSSQASQQSQASQPRRPLGNRRPSQAPGGRSHTAAPNFKAPSFTRPPDTQPARAQTSSVRPPVRGQPSGGGSCTTTAPTGQSNHKDGKDKGKGKRKRTDSQEEEQEVIDNAAILRDMDDDDIMARAAEILSNPDLAAEARDFFNGVTVRSKAFSPQIVAILRATMDAEDDFRTAVHHAEHTESQYLEAQAQRNRLEDVLAASNTVQSYASTLTEDRRTSPDIPANRTPPRRHTPRRPPATPHPHRTARNATASSSHANDRPIAGPSRTLDPLAAAVANRTRSRTQLLQPNPLDELSAAFSRTGSRRQCHSPSQSANHEDEDRHDLPSTSATTTSTHGQGPAPSTSSAQAAPLQQGSERHVSKSSAPSEVKRRRR</sequence>
<evidence type="ECO:0000313" key="3">
    <source>
        <dbReference type="Proteomes" id="UP000076842"/>
    </source>
</evidence>